<dbReference type="PANTHER" id="PTHR24220">
    <property type="entry name" value="IMPORT ATP-BINDING PROTEIN"/>
    <property type="match status" value="1"/>
</dbReference>
<dbReference type="RefSeq" id="WP_119631337.1">
    <property type="nucleotide sequence ID" value="NZ_AP017928.1"/>
</dbReference>
<evidence type="ECO:0000256" key="4">
    <source>
        <dbReference type="ARBA" id="ARBA00038388"/>
    </source>
</evidence>
<evidence type="ECO:0000256" key="2">
    <source>
        <dbReference type="ARBA" id="ARBA00022741"/>
    </source>
</evidence>
<dbReference type="InterPro" id="IPR017871">
    <property type="entry name" value="ABC_transporter-like_CS"/>
</dbReference>
<dbReference type="SUPFAM" id="SSF52540">
    <property type="entry name" value="P-loop containing nucleoside triphosphate hydrolases"/>
    <property type="match status" value="1"/>
</dbReference>
<dbReference type="EMBL" id="AP017928">
    <property type="protein sequence ID" value="BBA36099.1"/>
    <property type="molecule type" value="Genomic_DNA"/>
</dbReference>
<dbReference type="KEGG" id="mmai:sS8_4169"/>
<evidence type="ECO:0000313" key="6">
    <source>
        <dbReference type="EMBL" id="BBA36099.1"/>
    </source>
</evidence>
<gene>
    <name evidence="6" type="ORF">sS8_4169</name>
</gene>
<evidence type="ECO:0000259" key="5">
    <source>
        <dbReference type="PROSITE" id="PS50893"/>
    </source>
</evidence>
<dbReference type="GO" id="GO:0022857">
    <property type="term" value="F:transmembrane transporter activity"/>
    <property type="evidence" value="ECO:0007669"/>
    <property type="project" value="TreeGrafter"/>
</dbReference>
<dbReference type="Pfam" id="PF00005">
    <property type="entry name" value="ABC_tran"/>
    <property type="match status" value="1"/>
</dbReference>
<proteinExistence type="inferred from homology"/>
<dbReference type="AlphaFoldDB" id="A0A250L1J9"/>
<dbReference type="Proteomes" id="UP000266313">
    <property type="component" value="Chromosome"/>
</dbReference>
<dbReference type="GO" id="GO:0016887">
    <property type="term" value="F:ATP hydrolysis activity"/>
    <property type="evidence" value="ECO:0007669"/>
    <property type="project" value="InterPro"/>
</dbReference>
<sequence length="246" mass="27110">MSRTGSEPLVELHQVGKIYYLGENRITALKSVNLSIQRGEFVAVWGPSGSGKSTLCNLIGLLDICSSGTVRFDGQDVTALSDDRRSELRNRGIGFVFQNFNLIPVLSALENVMLPLQIAGISTGRAKRAARKRLAEVGLGEHEAHRPAKLSGGQQQRVAIARALVTDPALVIADEPTANLDSENALRITELMRRLNSNNGTTFVFSTHDQRLLERVERQILMRDGEIIDDRSPEQPLMRLDRTVGL</sequence>
<organism evidence="6 7">
    <name type="scientific">Methylocaldum marinum</name>
    <dbReference type="NCBI Taxonomy" id="1432792"/>
    <lineage>
        <taxon>Bacteria</taxon>
        <taxon>Pseudomonadati</taxon>
        <taxon>Pseudomonadota</taxon>
        <taxon>Gammaproteobacteria</taxon>
        <taxon>Methylococcales</taxon>
        <taxon>Methylococcaceae</taxon>
        <taxon>Methylocaldum</taxon>
    </lineage>
</organism>
<dbReference type="FunFam" id="3.40.50.300:FF:000032">
    <property type="entry name" value="Export ABC transporter ATP-binding protein"/>
    <property type="match status" value="1"/>
</dbReference>
<keyword evidence="1" id="KW-0813">Transport</keyword>
<dbReference type="PROSITE" id="PS50893">
    <property type="entry name" value="ABC_TRANSPORTER_2"/>
    <property type="match status" value="1"/>
</dbReference>
<dbReference type="InterPro" id="IPR003593">
    <property type="entry name" value="AAA+_ATPase"/>
</dbReference>
<dbReference type="SMART" id="SM00382">
    <property type="entry name" value="AAA"/>
    <property type="match status" value="1"/>
</dbReference>
<comment type="similarity">
    <text evidence="4">Belongs to the ABC transporter superfamily. Macrolide exporter (TC 3.A.1.122) family.</text>
</comment>
<keyword evidence="2" id="KW-0547">Nucleotide-binding</keyword>
<dbReference type="InterPro" id="IPR003439">
    <property type="entry name" value="ABC_transporter-like_ATP-bd"/>
</dbReference>
<evidence type="ECO:0000256" key="1">
    <source>
        <dbReference type="ARBA" id="ARBA00022448"/>
    </source>
</evidence>
<reference evidence="6 7" key="1">
    <citation type="submission" date="2016-12" db="EMBL/GenBank/DDBJ databases">
        <title>Genome sequencing of Methylocaldum marinum.</title>
        <authorList>
            <person name="Takeuchi M."/>
            <person name="Kamagata Y."/>
            <person name="Hiraoka S."/>
            <person name="Oshima K."/>
            <person name="Hattori M."/>
            <person name="Iwasaki W."/>
        </authorList>
    </citation>
    <scope>NUCLEOTIDE SEQUENCE [LARGE SCALE GENOMIC DNA]</scope>
    <source>
        <strain evidence="6 7">S8</strain>
    </source>
</reference>
<dbReference type="InterPro" id="IPR017911">
    <property type="entry name" value="MacB-like_ATP-bd"/>
</dbReference>
<dbReference type="GO" id="GO:0005886">
    <property type="term" value="C:plasma membrane"/>
    <property type="evidence" value="ECO:0007669"/>
    <property type="project" value="TreeGrafter"/>
</dbReference>
<feature type="domain" description="ABC transporter" evidence="5">
    <location>
        <begin position="10"/>
        <end position="246"/>
    </location>
</feature>
<name>A0A250L1J9_9GAMM</name>
<dbReference type="GO" id="GO:1902495">
    <property type="term" value="C:transmembrane transporter complex"/>
    <property type="evidence" value="ECO:0007669"/>
    <property type="project" value="UniProtKB-ARBA"/>
</dbReference>
<dbReference type="CDD" id="cd03255">
    <property type="entry name" value="ABC_MJ0796_LolCDE_FtsE"/>
    <property type="match status" value="1"/>
</dbReference>
<protein>
    <submittedName>
        <fullName evidence="6">Antimicrobial peptide ABC transporter ATPase</fullName>
    </submittedName>
</protein>
<dbReference type="GO" id="GO:0005524">
    <property type="term" value="F:ATP binding"/>
    <property type="evidence" value="ECO:0007669"/>
    <property type="project" value="UniProtKB-KW"/>
</dbReference>
<evidence type="ECO:0000256" key="3">
    <source>
        <dbReference type="ARBA" id="ARBA00022840"/>
    </source>
</evidence>
<dbReference type="OrthoDB" id="9783924at2"/>
<dbReference type="Gene3D" id="3.40.50.300">
    <property type="entry name" value="P-loop containing nucleotide triphosphate hydrolases"/>
    <property type="match status" value="1"/>
</dbReference>
<dbReference type="PROSITE" id="PS00211">
    <property type="entry name" value="ABC_TRANSPORTER_1"/>
    <property type="match status" value="1"/>
</dbReference>
<accession>A0A250L1J9</accession>
<keyword evidence="3" id="KW-0067">ATP-binding</keyword>
<dbReference type="InterPro" id="IPR027417">
    <property type="entry name" value="P-loop_NTPase"/>
</dbReference>
<dbReference type="InterPro" id="IPR015854">
    <property type="entry name" value="ABC_transpr_LolD-like"/>
</dbReference>
<dbReference type="PANTHER" id="PTHR24220:SF689">
    <property type="entry name" value="LIPOPROTEIN-RELEASING SYSTEM ATP-BINDING PROTEIN LOLD"/>
    <property type="match status" value="1"/>
</dbReference>
<evidence type="ECO:0000313" key="7">
    <source>
        <dbReference type="Proteomes" id="UP000266313"/>
    </source>
</evidence>
<keyword evidence="7" id="KW-1185">Reference proteome</keyword>